<organism evidence="2 3">
    <name type="scientific">Amycolatopsis mediterranei (strain U-32)</name>
    <dbReference type="NCBI Taxonomy" id="749927"/>
    <lineage>
        <taxon>Bacteria</taxon>
        <taxon>Bacillati</taxon>
        <taxon>Actinomycetota</taxon>
        <taxon>Actinomycetes</taxon>
        <taxon>Pseudonocardiales</taxon>
        <taxon>Pseudonocardiaceae</taxon>
        <taxon>Amycolatopsis</taxon>
    </lineage>
</organism>
<sequence>MARIFSTSATASATPASPAWVMSSSQPPSRRCANNKSLVIGFPSASSSLASAAASMLPSARLIAIGKAITIRIVEGMNDDETDTVNGSVDEPQADPEVVFPEKVREVDAHWGADEWSRSVLERIETARRVLHALRGLVIEAAHLLAALLFFLAVAAQFW</sequence>
<gene>
    <name evidence="2" type="ordered locus">AMED_7314</name>
</gene>
<feature type="transmembrane region" description="Helical" evidence="1">
    <location>
        <begin position="137"/>
        <end position="158"/>
    </location>
</feature>
<dbReference type="AlphaFoldDB" id="A0A0H3DHA7"/>
<evidence type="ECO:0000256" key="1">
    <source>
        <dbReference type="SAM" id="Phobius"/>
    </source>
</evidence>
<protein>
    <submittedName>
        <fullName evidence="2">Uncharacterized protein</fullName>
    </submittedName>
</protein>
<evidence type="ECO:0000313" key="2">
    <source>
        <dbReference type="EMBL" id="ADJ49029.1"/>
    </source>
</evidence>
<keyword evidence="1" id="KW-0812">Transmembrane</keyword>
<dbReference type="EMBL" id="CP002000">
    <property type="protein sequence ID" value="ADJ49029.1"/>
    <property type="molecule type" value="Genomic_DNA"/>
</dbReference>
<accession>A0A0H3DHA7</accession>
<name>A0A0H3DHA7_AMYMU</name>
<keyword evidence="1" id="KW-0472">Membrane</keyword>
<dbReference type="Proteomes" id="UP000000328">
    <property type="component" value="Chromosome"/>
</dbReference>
<proteinExistence type="predicted"/>
<dbReference type="KEGG" id="amd:AMED_7314"/>
<dbReference type="HOGENOM" id="CLU_1657165_0_0_11"/>
<dbReference type="PATRIC" id="fig|749927.5.peg.7607"/>
<keyword evidence="1" id="KW-1133">Transmembrane helix</keyword>
<reference evidence="2 3" key="1">
    <citation type="journal article" date="2010" name="Cell Res.">
        <title>Complete genome sequence of the rifamycin SV-producing Amycolatopsis mediterranei U32 revealed its genetic characteristics in phylogeny and metabolism.</title>
        <authorList>
            <person name="Zhao W."/>
            <person name="Zhong Y."/>
            <person name="Yuan H."/>
            <person name="Wang J."/>
            <person name="Zheng H."/>
            <person name="Wang Y."/>
            <person name="Cen X."/>
            <person name="Xu F."/>
            <person name="Bai J."/>
            <person name="Han X."/>
            <person name="Lu G."/>
            <person name="Zhu Y."/>
            <person name="Shao Z."/>
            <person name="Yan H."/>
            <person name="Li C."/>
            <person name="Peng N."/>
            <person name="Zhang Z."/>
            <person name="Zhang Y."/>
            <person name="Lin W."/>
            <person name="Fan Y."/>
            <person name="Qin Z."/>
            <person name="Hu Y."/>
            <person name="Zhu B."/>
            <person name="Wang S."/>
            <person name="Ding X."/>
            <person name="Zhao G.P."/>
        </authorList>
    </citation>
    <scope>NUCLEOTIDE SEQUENCE [LARGE SCALE GENOMIC DNA]</scope>
    <source>
        <strain evidence="3">U-32</strain>
    </source>
</reference>
<evidence type="ECO:0000313" key="3">
    <source>
        <dbReference type="Proteomes" id="UP000000328"/>
    </source>
</evidence>